<dbReference type="Gene3D" id="1.25.10.10">
    <property type="entry name" value="Leucine-rich Repeat Variant"/>
    <property type="match status" value="1"/>
</dbReference>
<feature type="region of interest" description="Disordered" evidence="1">
    <location>
        <begin position="378"/>
        <end position="418"/>
    </location>
</feature>
<keyword evidence="5" id="KW-1185">Reference proteome</keyword>
<proteinExistence type="predicted"/>
<comment type="caution">
    <text evidence="4">The sequence shown here is derived from an EMBL/GenBank/DDBJ whole genome shotgun (WGS) entry which is preliminary data.</text>
</comment>
<dbReference type="OrthoDB" id="611190at2759"/>
<dbReference type="GO" id="GO:0008017">
    <property type="term" value="F:microtubule binding"/>
    <property type="evidence" value="ECO:0007669"/>
    <property type="project" value="InterPro"/>
</dbReference>
<evidence type="ECO:0000259" key="3">
    <source>
        <dbReference type="Pfam" id="PF24714"/>
    </source>
</evidence>
<dbReference type="InterPro" id="IPR033337">
    <property type="entry name" value="TORTIFOLIA1/SINE1-2"/>
</dbReference>
<evidence type="ECO:0000256" key="2">
    <source>
        <dbReference type="SAM" id="Phobius"/>
    </source>
</evidence>
<dbReference type="Pfam" id="PF24714">
    <property type="entry name" value="TOR1L1_N"/>
    <property type="match status" value="1"/>
</dbReference>
<dbReference type="EMBL" id="RWGY01000002">
    <property type="protein sequence ID" value="TVU48914.1"/>
    <property type="molecule type" value="Genomic_DNA"/>
</dbReference>
<gene>
    <name evidence="4" type="ORF">EJB05_00198</name>
</gene>
<dbReference type="AlphaFoldDB" id="A0A5J9WNP7"/>
<feature type="domain" description="TORTIFOLIA1/SINE1-2 N-terminal" evidence="3">
    <location>
        <begin position="101"/>
        <end position="364"/>
    </location>
</feature>
<dbReference type="SUPFAM" id="SSF48371">
    <property type="entry name" value="ARM repeat"/>
    <property type="match status" value="1"/>
</dbReference>
<reference evidence="4 5" key="1">
    <citation type="journal article" date="2019" name="Sci. Rep.">
        <title>A high-quality genome of Eragrostis curvula grass provides insights into Poaceae evolution and supports new strategies to enhance forage quality.</title>
        <authorList>
            <person name="Carballo J."/>
            <person name="Santos B.A.C.M."/>
            <person name="Zappacosta D."/>
            <person name="Garbus I."/>
            <person name="Selva J.P."/>
            <person name="Gallo C.A."/>
            <person name="Diaz A."/>
            <person name="Albertini E."/>
            <person name="Caccamo M."/>
            <person name="Echenique V."/>
        </authorList>
    </citation>
    <scope>NUCLEOTIDE SEQUENCE [LARGE SCALE GENOMIC DNA]</scope>
    <source>
        <strain evidence="5">cv. Victoria</strain>
        <tissue evidence="4">Leaf</tissue>
    </source>
</reference>
<dbReference type="PANTHER" id="PTHR31355:SF18">
    <property type="entry name" value="EXPRESSED PROTEIN"/>
    <property type="match status" value="1"/>
</dbReference>
<keyword evidence="2" id="KW-0472">Membrane</keyword>
<feature type="non-terminal residue" evidence="4">
    <location>
        <position position="1"/>
    </location>
</feature>
<dbReference type="InterPro" id="IPR016024">
    <property type="entry name" value="ARM-type_fold"/>
</dbReference>
<dbReference type="InterPro" id="IPR057600">
    <property type="entry name" value="TORTIFOLIA1/SINE1-2_N"/>
</dbReference>
<evidence type="ECO:0000313" key="4">
    <source>
        <dbReference type="EMBL" id="TVU48914.1"/>
    </source>
</evidence>
<keyword evidence="2" id="KW-1133">Transmembrane helix</keyword>
<sequence length="682" mass="75255">HRHSNRLLPPPRPAVKLKSVSSHQTRAEASPTATAATRRSPSRPPAPPPPPPFAWSGCRGFWIHLDSGSIPILLVHAMARNLRVGDYAEMEDSVTDPINNKAAFRGLKMYVKDLDSNTLPPFLARVCAPDKPSSYSEEEILCIFETAAEVHGRSIVPHIGQIITRVIRVMASGSRSLHSAGCSKVVCTLSRYCIDPLSREEEKSGILSSLCRPLSDCLMSSDENISSGSALCIAALVQSNNWQFASNELVNDVCLKVSGALEEVHCHTLVHLSLVVALSKYNPLTLEPYGRSLIRSGLQILDDSTKARNSQIIMSSIQMIHSIMQSLDVRIISSEITSIVHALEQCHDDSVSDIRIAAVQAAETAKVLGRQEGCEDQKKISPFANSSMRRSRKGSSSPIDCVDIRDSGSSGSSCEPQSVRSFAGFDSQPSVGQCLSNLGGTRARRRLWSNGSHSSHEMPNYEFFRTAAPDSDDALSVRGHSNSAGLVKSGRRWSGVSRRIVDMCPMCSTPQATNQLSQVSKRQALSGDIRRQSTPRRQLRSFSPCRDSERYDRPSLASPAFRQIQCSGRCSNHPLFQTNGEFEERKGYCNSIQQGNQSHEQNNDLLAEDNLKFPTNSGRSDSTQAQYEERQAEHEKMTERKKSKGKCYRGALFPFFCLMVIVAFLLAWLKQDCNELLYVVPT</sequence>
<feature type="region of interest" description="Disordered" evidence="1">
    <location>
        <begin position="1"/>
        <end position="50"/>
    </location>
</feature>
<feature type="transmembrane region" description="Helical" evidence="2">
    <location>
        <begin position="650"/>
        <end position="669"/>
    </location>
</feature>
<accession>A0A5J9WNP7</accession>
<protein>
    <recommendedName>
        <fullName evidence="3">TORTIFOLIA1/SINE1-2 N-terminal domain-containing protein</fullName>
    </recommendedName>
</protein>
<dbReference type="Gramene" id="TVU48914">
    <property type="protein sequence ID" value="TVU48914"/>
    <property type="gene ID" value="EJB05_00198"/>
</dbReference>
<evidence type="ECO:0000256" key="1">
    <source>
        <dbReference type="SAM" id="MobiDB-lite"/>
    </source>
</evidence>
<organism evidence="4 5">
    <name type="scientific">Eragrostis curvula</name>
    <name type="common">weeping love grass</name>
    <dbReference type="NCBI Taxonomy" id="38414"/>
    <lineage>
        <taxon>Eukaryota</taxon>
        <taxon>Viridiplantae</taxon>
        <taxon>Streptophyta</taxon>
        <taxon>Embryophyta</taxon>
        <taxon>Tracheophyta</taxon>
        <taxon>Spermatophyta</taxon>
        <taxon>Magnoliopsida</taxon>
        <taxon>Liliopsida</taxon>
        <taxon>Poales</taxon>
        <taxon>Poaceae</taxon>
        <taxon>PACMAD clade</taxon>
        <taxon>Chloridoideae</taxon>
        <taxon>Eragrostideae</taxon>
        <taxon>Eragrostidinae</taxon>
        <taxon>Eragrostis</taxon>
    </lineage>
</organism>
<feature type="compositionally biased region" description="Low complexity" evidence="1">
    <location>
        <begin position="29"/>
        <end position="39"/>
    </location>
</feature>
<name>A0A5J9WNP7_9POAL</name>
<evidence type="ECO:0000313" key="5">
    <source>
        <dbReference type="Proteomes" id="UP000324897"/>
    </source>
</evidence>
<dbReference type="Proteomes" id="UP000324897">
    <property type="component" value="Chromosome 6"/>
</dbReference>
<dbReference type="InterPro" id="IPR011989">
    <property type="entry name" value="ARM-like"/>
</dbReference>
<feature type="region of interest" description="Disordered" evidence="1">
    <location>
        <begin position="515"/>
        <end position="556"/>
    </location>
</feature>
<keyword evidence="2" id="KW-0812">Transmembrane</keyword>
<dbReference type="GO" id="GO:0005874">
    <property type="term" value="C:microtubule"/>
    <property type="evidence" value="ECO:0007669"/>
    <property type="project" value="InterPro"/>
</dbReference>
<dbReference type="PANTHER" id="PTHR31355">
    <property type="entry name" value="MICROTUBULE-ASSOCIATED PROTEIN TORTIFOLIA1"/>
    <property type="match status" value="1"/>
</dbReference>